<dbReference type="PROSITE" id="PS00513">
    <property type="entry name" value="ADENYLOSUCCIN_SYN_2"/>
    <property type="match status" value="1"/>
</dbReference>
<dbReference type="InterPro" id="IPR042109">
    <property type="entry name" value="Adenylosuccinate_synth_dom1"/>
</dbReference>
<sequence>MTTTVVIGTQWGDEGKGKVTDLIAEEADLVVRYQGGNNAGHTVVVEDTEYKLHLIPSGVLYDDTKCVIGNGVVVDPKVLIEELNYLAEKGVEVTNFYISSKAHLIMPYHRMLDKAEEIRKGNDKIGTTGKGIGPVYRDKIGRLGIRVEDLLDEDRFATKVNEAVELKNLVLNNVYGLDTLDAEEIIAEYLDYAKQIKGFVTDTSLLVNQEIEAGKNVLFEGAQGTLLDIDHGTYPYVTSSNPTAGGVCNGVGVGPTKINNILGIVKAYTTRVGEGPFPAELTEEIGEHLRDKGHEFGTTTGRPRRCGWFDAVIVKYAARVNGLTSLAVTKLDVLDELEEVKICTGYKYQGELLTEFPTNEEILKECKPVYETLSGWQEDTSQIKEYDKLPQNAKKYIDRICELTGVELSILSVGPKRSETMILDQLV</sequence>
<feature type="active site" description="Proton donor" evidence="8">
    <location>
        <position position="41"/>
    </location>
</feature>
<keyword evidence="7 8" id="KW-0342">GTP-binding</keyword>
<feature type="binding site" evidence="8">
    <location>
        <begin position="298"/>
        <end position="304"/>
    </location>
    <ligand>
        <name>substrate</name>
    </ligand>
</feature>
<feature type="binding site" evidence="8">
    <location>
        <begin position="40"/>
        <end position="42"/>
    </location>
    <ligand>
        <name>GTP</name>
        <dbReference type="ChEBI" id="CHEBI:37565"/>
    </ligand>
</feature>
<dbReference type="UniPathway" id="UPA00075">
    <property type="reaction ID" value="UER00335"/>
</dbReference>
<evidence type="ECO:0000256" key="8">
    <source>
        <dbReference type="HAMAP-Rule" id="MF_00011"/>
    </source>
</evidence>
<dbReference type="Proteomes" id="UP000010880">
    <property type="component" value="Chromosome"/>
</dbReference>
<dbReference type="InterPro" id="IPR042111">
    <property type="entry name" value="Adenylosuccinate_synth_dom3"/>
</dbReference>
<dbReference type="OrthoDB" id="9807553at2"/>
<dbReference type="RefSeq" id="WP_015328180.1">
    <property type="nucleotide sequence ID" value="NC_019978.1"/>
</dbReference>
<comment type="subunit">
    <text evidence="1 8">Homodimer.</text>
</comment>
<organism evidence="11 12">
    <name type="scientific">Halobacteroides halobius (strain ATCC 35273 / DSM 5150 / MD-1)</name>
    <dbReference type="NCBI Taxonomy" id="748449"/>
    <lineage>
        <taxon>Bacteria</taxon>
        <taxon>Bacillati</taxon>
        <taxon>Bacillota</taxon>
        <taxon>Clostridia</taxon>
        <taxon>Halanaerobiales</taxon>
        <taxon>Halobacteroidaceae</taxon>
        <taxon>Halobacteroides</taxon>
    </lineage>
</organism>
<dbReference type="EC" id="6.3.4.4" evidence="8 10"/>
<dbReference type="InterPro" id="IPR018220">
    <property type="entry name" value="Adenylosuccin_syn_GTP-bd"/>
</dbReference>
<name>L0KEH7_HALHC</name>
<feature type="binding site" description="in other chain" evidence="8">
    <location>
        <position position="302"/>
    </location>
    <ligand>
        <name>IMP</name>
        <dbReference type="ChEBI" id="CHEBI:58053"/>
        <note>ligand shared between dimeric partners</note>
    </ligand>
</feature>
<evidence type="ECO:0000256" key="4">
    <source>
        <dbReference type="ARBA" id="ARBA00022741"/>
    </source>
</evidence>
<reference evidence="12" key="1">
    <citation type="submission" date="2012-02" db="EMBL/GenBank/DDBJ databases">
        <title>The complete genome of Halobacteroides halobius DSM 5150.</title>
        <authorList>
            <person name="Lucas S."/>
            <person name="Copeland A."/>
            <person name="Lapidus A."/>
            <person name="Glavina del Rio T."/>
            <person name="Dalin E."/>
            <person name="Tice H."/>
            <person name="Bruce D."/>
            <person name="Goodwin L."/>
            <person name="Pitluck S."/>
            <person name="Peters L."/>
            <person name="Mikhailova N."/>
            <person name="Gu W."/>
            <person name="Kyrpides N."/>
            <person name="Mavromatis K."/>
            <person name="Ivanova N."/>
            <person name="Brettin T."/>
            <person name="Detter J.C."/>
            <person name="Han C."/>
            <person name="Larimer F."/>
            <person name="Land M."/>
            <person name="Hauser L."/>
            <person name="Markowitz V."/>
            <person name="Cheng J.-F."/>
            <person name="Hugenholtz P."/>
            <person name="Woyke T."/>
            <person name="Wu D."/>
            <person name="Tindall B."/>
            <person name="Pomrenke H."/>
            <person name="Brambilla E."/>
            <person name="Klenk H.-P."/>
            <person name="Eisen J.A."/>
        </authorList>
    </citation>
    <scope>NUCLEOTIDE SEQUENCE [LARGE SCALE GENOMIC DNA]</scope>
    <source>
        <strain evidence="12">ATCC 35273 / DSM 5150 / MD-1</strain>
    </source>
</reference>
<dbReference type="FunFam" id="3.90.170.10:FF:000001">
    <property type="entry name" value="Adenylosuccinate synthetase"/>
    <property type="match status" value="1"/>
</dbReference>
<dbReference type="PATRIC" id="fig|748449.3.peg.2516"/>
<keyword evidence="4 8" id="KW-0547">Nucleotide-binding</keyword>
<feature type="active site" description="Proton acceptor" evidence="8">
    <location>
        <position position="13"/>
    </location>
</feature>
<feature type="binding site" description="in other chain" evidence="8">
    <location>
        <position position="238"/>
    </location>
    <ligand>
        <name>IMP</name>
        <dbReference type="ChEBI" id="CHEBI:58053"/>
        <note>ligand shared between dimeric partners</note>
    </ligand>
</feature>
<dbReference type="InterPro" id="IPR027417">
    <property type="entry name" value="P-loop_NTPase"/>
</dbReference>
<feature type="binding site" evidence="8">
    <location>
        <begin position="412"/>
        <end position="414"/>
    </location>
    <ligand>
        <name>GTP</name>
        <dbReference type="ChEBI" id="CHEBI:37565"/>
    </ligand>
</feature>
<keyword evidence="5 8" id="KW-0658">Purine biosynthesis</keyword>
<evidence type="ECO:0000256" key="3">
    <source>
        <dbReference type="ARBA" id="ARBA00022723"/>
    </source>
</evidence>
<dbReference type="Gene3D" id="3.90.170.10">
    <property type="entry name" value="Adenylosuccinate Synthetase, subunit A, domain 3"/>
    <property type="match status" value="1"/>
</dbReference>
<dbReference type="KEGG" id="hhl:Halha_2595"/>
<feature type="binding site" description="in other chain" evidence="8">
    <location>
        <position position="223"/>
    </location>
    <ligand>
        <name>IMP</name>
        <dbReference type="ChEBI" id="CHEBI:58053"/>
        <note>ligand shared between dimeric partners</note>
    </ligand>
</feature>
<dbReference type="EMBL" id="CP003359">
    <property type="protein sequence ID" value="AGB42468.1"/>
    <property type="molecule type" value="Genomic_DNA"/>
</dbReference>
<keyword evidence="3 8" id="KW-0479">Metal-binding</keyword>
<dbReference type="GO" id="GO:0000287">
    <property type="term" value="F:magnesium ion binding"/>
    <property type="evidence" value="ECO:0007669"/>
    <property type="project" value="UniProtKB-UniRule"/>
</dbReference>
<comment type="subcellular location">
    <subcellularLocation>
        <location evidence="8">Cytoplasm</location>
    </subcellularLocation>
</comment>
<keyword evidence="8" id="KW-0963">Cytoplasm</keyword>
<gene>
    <name evidence="8" type="primary">purA</name>
    <name evidence="11" type="ordered locus">Halha_2595</name>
</gene>
<evidence type="ECO:0000256" key="2">
    <source>
        <dbReference type="ARBA" id="ARBA00022598"/>
    </source>
</evidence>
<evidence type="ECO:0000313" key="12">
    <source>
        <dbReference type="Proteomes" id="UP000010880"/>
    </source>
</evidence>
<dbReference type="InterPro" id="IPR042110">
    <property type="entry name" value="Adenylosuccinate_synth_dom2"/>
</dbReference>
<dbReference type="STRING" id="748449.Halha_2595"/>
<dbReference type="GO" id="GO:0005737">
    <property type="term" value="C:cytoplasm"/>
    <property type="evidence" value="ECO:0007669"/>
    <property type="project" value="UniProtKB-SubCell"/>
</dbReference>
<dbReference type="FunFam" id="1.10.300.10:FF:000001">
    <property type="entry name" value="Adenylosuccinate synthetase"/>
    <property type="match status" value="1"/>
</dbReference>
<evidence type="ECO:0000256" key="5">
    <source>
        <dbReference type="ARBA" id="ARBA00022755"/>
    </source>
</evidence>
<dbReference type="NCBIfam" id="NF002223">
    <property type="entry name" value="PRK01117.1"/>
    <property type="match status" value="1"/>
</dbReference>
<dbReference type="GO" id="GO:0044208">
    <property type="term" value="P:'de novo' AMP biosynthetic process"/>
    <property type="evidence" value="ECO:0007669"/>
    <property type="project" value="UniProtKB-UniRule"/>
</dbReference>
<keyword evidence="6 8" id="KW-0460">Magnesium</keyword>
<dbReference type="HOGENOM" id="CLU_029848_0_0_9"/>
<evidence type="ECO:0000313" key="11">
    <source>
        <dbReference type="EMBL" id="AGB42468.1"/>
    </source>
</evidence>
<comment type="cofactor">
    <cofactor evidence="8">
        <name>Mg(2+)</name>
        <dbReference type="ChEBI" id="CHEBI:18420"/>
    </cofactor>
    <text evidence="8">Binds 1 Mg(2+) ion per subunit.</text>
</comment>
<comment type="pathway">
    <text evidence="8 10">Purine metabolism; AMP biosynthesis via de novo pathway; AMP from IMP: step 1/2.</text>
</comment>
<comment type="function">
    <text evidence="8">Plays an important role in the de novo pathway of purine nucleotide biosynthesis. Catalyzes the first committed step in the biosynthesis of AMP from IMP.</text>
</comment>
<dbReference type="InterPro" id="IPR033128">
    <property type="entry name" value="Adenylosuccin_syn_Lys_AS"/>
</dbReference>
<dbReference type="SMART" id="SM00788">
    <property type="entry name" value="Adenylsucc_synt"/>
    <property type="match status" value="1"/>
</dbReference>
<dbReference type="Gene3D" id="1.10.300.10">
    <property type="entry name" value="Adenylosuccinate Synthetase, subunit A, domain 2"/>
    <property type="match status" value="1"/>
</dbReference>
<evidence type="ECO:0000256" key="10">
    <source>
        <dbReference type="RuleBase" id="RU000520"/>
    </source>
</evidence>
<dbReference type="GO" id="GO:0046040">
    <property type="term" value="P:IMP metabolic process"/>
    <property type="evidence" value="ECO:0007669"/>
    <property type="project" value="TreeGrafter"/>
</dbReference>
<feature type="binding site" evidence="8">
    <location>
        <begin position="330"/>
        <end position="332"/>
    </location>
    <ligand>
        <name>GTP</name>
        <dbReference type="ChEBI" id="CHEBI:37565"/>
    </ligand>
</feature>
<dbReference type="eggNOG" id="COG0104">
    <property type="taxonomic scope" value="Bacteria"/>
</dbReference>
<feature type="binding site" description="in other chain" evidence="8">
    <location>
        <begin position="38"/>
        <end position="41"/>
    </location>
    <ligand>
        <name>IMP</name>
        <dbReference type="ChEBI" id="CHEBI:58053"/>
        <note>ligand shared between dimeric partners</note>
    </ligand>
</feature>
<dbReference type="AlphaFoldDB" id="L0KEH7"/>
<feature type="binding site" evidence="8">
    <location>
        <position position="40"/>
    </location>
    <ligand>
        <name>Mg(2+)</name>
        <dbReference type="ChEBI" id="CHEBI:18420"/>
    </ligand>
</feature>
<feature type="active site" evidence="9">
    <location>
        <position position="139"/>
    </location>
</feature>
<dbReference type="InterPro" id="IPR001114">
    <property type="entry name" value="Adenylosuccinate_synthetase"/>
</dbReference>
<dbReference type="SUPFAM" id="SSF52540">
    <property type="entry name" value="P-loop containing nucleoside triphosphate hydrolases"/>
    <property type="match status" value="1"/>
</dbReference>
<feature type="binding site" evidence="8">
    <location>
        <position position="142"/>
    </location>
    <ligand>
        <name>IMP</name>
        <dbReference type="ChEBI" id="CHEBI:58053"/>
        <note>ligand shared between dimeric partners</note>
    </ligand>
</feature>
<dbReference type="Pfam" id="PF00709">
    <property type="entry name" value="Adenylsucc_synt"/>
    <property type="match status" value="1"/>
</dbReference>
<feature type="binding site" evidence="8">
    <location>
        <position position="304"/>
    </location>
    <ligand>
        <name>GTP</name>
        <dbReference type="ChEBI" id="CHEBI:37565"/>
    </ligand>
</feature>
<dbReference type="PANTHER" id="PTHR11846">
    <property type="entry name" value="ADENYLOSUCCINATE SYNTHETASE"/>
    <property type="match status" value="1"/>
</dbReference>
<evidence type="ECO:0000256" key="1">
    <source>
        <dbReference type="ARBA" id="ARBA00011738"/>
    </source>
</evidence>
<keyword evidence="2 8" id="KW-0436">Ligase</keyword>
<evidence type="ECO:0000256" key="6">
    <source>
        <dbReference type="ARBA" id="ARBA00022842"/>
    </source>
</evidence>
<comment type="catalytic activity">
    <reaction evidence="8 10">
        <text>IMP + L-aspartate + GTP = N(6)-(1,2-dicarboxyethyl)-AMP + GDP + phosphate + 2 H(+)</text>
        <dbReference type="Rhea" id="RHEA:15753"/>
        <dbReference type="ChEBI" id="CHEBI:15378"/>
        <dbReference type="ChEBI" id="CHEBI:29991"/>
        <dbReference type="ChEBI" id="CHEBI:37565"/>
        <dbReference type="ChEBI" id="CHEBI:43474"/>
        <dbReference type="ChEBI" id="CHEBI:57567"/>
        <dbReference type="ChEBI" id="CHEBI:58053"/>
        <dbReference type="ChEBI" id="CHEBI:58189"/>
        <dbReference type="EC" id="6.3.4.4"/>
    </reaction>
</comment>
<feature type="binding site" evidence="8">
    <location>
        <position position="13"/>
    </location>
    <ligand>
        <name>Mg(2+)</name>
        <dbReference type="ChEBI" id="CHEBI:18420"/>
    </ligand>
</feature>
<proteinExistence type="inferred from homology"/>
<dbReference type="PANTHER" id="PTHR11846:SF0">
    <property type="entry name" value="ADENYLOSUCCINATE SYNTHETASE"/>
    <property type="match status" value="1"/>
</dbReference>
<evidence type="ECO:0000256" key="7">
    <source>
        <dbReference type="ARBA" id="ARBA00023134"/>
    </source>
</evidence>
<dbReference type="Gene3D" id="3.40.440.10">
    <property type="entry name" value="Adenylosuccinate Synthetase, subunit A, domain 1"/>
    <property type="match status" value="1"/>
</dbReference>
<feature type="binding site" evidence="8">
    <location>
        <begin position="12"/>
        <end position="18"/>
    </location>
    <ligand>
        <name>GTP</name>
        <dbReference type="ChEBI" id="CHEBI:37565"/>
    </ligand>
</feature>
<dbReference type="PROSITE" id="PS01266">
    <property type="entry name" value="ADENYLOSUCCIN_SYN_1"/>
    <property type="match status" value="1"/>
</dbReference>
<dbReference type="CDD" id="cd03108">
    <property type="entry name" value="AdSS"/>
    <property type="match status" value="1"/>
</dbReference>
<dbReference type="NCBIfam" id="TIGR00184">
    <property type="entry name" value="purA"/>
    <property type="match status" value="1"/>
</dbReference>
<accession>L0KEH7</accession>
<comment type="similarity">
    <text evidence="8 10">Belongs to the adenylosuccinate synthetase family.</text>
</comment>
<feature type="binding site" description="in other chain" evidence="8">
    <location>
        <begin position="13"/>
        <end position="16"/>
    </location>
    <ligand>
        <name>IMP</name>
        <dbReference type="ChEBI" id="CHEBI:58053"/>
        <note>ligand shared between dimeric partners</note>
    </ligand>
</feature>
<keyword evidence="12" id="KW-1185">Reference proteome</keyword>
<dbReference type="GO" id="GO:0005525">
    <property type="term" value="F:GTP binding"/>
    <property type="evidence" value="ECO:0007669"/>
    <property type="project" value="UniProtKB-UniRule"/>
</dbReference>
<evidence type="ECO:0000256" key="9">
    <source>
        <dbReference type="PROSITE-ProRule" id="PRU10134"/>
    </source>
</evidence>
<dbReference type="GO" id="GO:0004019">
    <property type="term" value="F:adenylosuccinate synthase activity"/>
    <property type="evidence" value="ECO:0007669"/>
    <property type="project" value="UniProtKB-UniRule"/>
</dbReference>
<dbReference type="HAMAP" id="MF_00011">
    <property type="entry name" value="Adenylosucc_synth"/>
    <property type="match status" value="1"/>
</dbReference>
<protein>
    <recommendedName>
        <fullName evidence="8 10">Adenylosuccinate synthetase</fullName>
        <shortName evidence="8">AMPSase</shortName>
        <shortName evidence="8">AdSS</shortName>
        <ecNumber evidence="8 10">6.3.4.4</ecNumber>
    </recommendedName>
    <alternativeName>
        <fullName evidence="8">IMP--aspartate ligase</fullName>
    </alternativeName>
</protein>
<feature type="binding site" description="in other chain" evidence="8">
    <location>
        <position position="128"/>
    </location>
    <ligand>
        <name>IMP</name>
        <dbReference type="ChEBI" id="CHEBI:58053"/>
        <note>ligand shared between dimeric partners</note>
    </ligand>
</feature>